<dbReference type="InterPro" id="IPR050266">
    <property type="entry name" value="AB_hydrolase_sf"/>
</dbReference>
<dbReference type="GO" id="GO:0016787">
    <property type="term" value="F:hydrolase activity"/>
    <property type="evidence" value="ECO:0007669"/>
    <property type="project" value="UniProtKB-KW"/>
</dbReference>
<keyword evidence="2 5" id="KW-0378">Hydrolase</keyword>
<dbReference type="Proteomes" id="UP001153642">
    <property type="component" value="Unassembled WGS sequence"/>
</dbReference>
<dbReference type="PRINTS" id="PR00793">
    <property type="entry name" value="PROAMNOPTASE"/>
</dbReference>
<dbReference type="InterPro" id="IPR000073">
    <property type="entry name" value="AB_hydrolase_1"/>
</dbReference>
<dbReference type="PRINTS" id="PR00111">
    <property type="entry name" value="ABHYDROLASE"/>
</dbReference>
<proteinExistence type="inferred from homology"/>
<keyword evidence="6" id="KW-1185">Reference proteome</keyword>
<dbReference type="Gene3D" id="3.40.50.1820">
    <property type="entry name" value="alpha/beta hydrolase"/>
    <property type="match status" value="1"/>
</dbReference>
<gene>
    <name evidence="5" type="ORF">OSR52_04135</name>
</gene>
<dbReference type="SUPFAM" id="SSF53474">
    <property type="entry name" value="alpha/beta-Hydrolases"/>
    <property type="match status" value="1"/>
</dbReference>
<evidence type="ECO:0000313" key="6">
    <source>
        <dbReference type="Proteomes" id="UP001153642"/>
    </source>
</evidence>
<organism evidence="5 6">
    <name type="scientific">Galbibacter pacificus</name>
    <dbReference type="NCBI Taxonomy" id="2996052"/>
    <lineage>
        <taxon>Bacteria</taxon>
        <taxon>Pseudomonadati</taxon>
        <taxon>Bacteroidota</taxon>
        <taxon>Flavobacteriia</taxon>
        <taxon>Flavobacteriales</taxon>
        <taxon>Flavobacteriaceae</taxon>
        <taxon>Galbibacter</taxon>
    </lineage>
</organism>
<reference evidence="5" key="1">
    <citation type="submission" date="2022-11" db="EMBL/GenBank/DDBJ databases">
        <title>High-quality draft genome sequence of Galbibacter sp. strain CMA-7.</title>
        <authorList>
            <person name="Wei L."/>
            <person name="Dong C."/>
            <person name="Shao Z."/>
        </authorList>
    </citation>
    <scope>NUCLEOTIDE SEQUENCE</scope>
    <source>
        <strain evidence="5">CMA-7</strain>
    </source>
</reference>
<dbReference type="Pfam" id="PF00561">
    <property type="entry name" value="Abhydrolase_1"/>
    <property type="match status" value="1"/>
</dbReference>
<comment type="caution">
    <text evidence="5">The sequence shown here is derived from an EMBL/GenBank/DDBJ whole genome shotgun (WGS) entry which is preliminary data.</text>
</comment>
<name>A0ABT6FP57_9FLAO</name>
<keyword evidence="3" id="KW-0732">Signal</keyword>
<dbReference type="PANTHER" id="PTHR43798">
    <property type="entry name" value="MONOACYLGLYCEROL LIPASE"/>
    <property type="match status" value="1"/>
</dbReference>
<dbReference type="InterPro" id="IPR002410">
    <property type="entry name" value="Peptidase_S33"/>
</dbReference>
<feature type="signal peptide" evidence="3">
    <location>
        <begin position="1"/>
        <end position="23"/>
    </location>
</feature>
<evidence type="ECO:0000256" key="3">
    <source>
        <dbReference type="SAM" id="SignalP"/>
    </source>
</evidence>
<dbReference type="EMBL" id="JAPMUA010000001">
    <property type="protein sequence ID" value="MDG3585048.1"/>
    <property type="molecule type" value="Genomic_DNA"/>
</dbReference>
<dbReference type="InterPro" id="IPR029058">
    <property type="entry name" value="AB_hydrolase_fold"/>
</dbReference>
<evidence type="ECO:0000313" key="5">
    <source>
        <dbReference type="EMBL" id="MDG3585048.1"/>
    </source>
</evidence>
<comment type="similarity">
    <text evidence="1">Belongs to the peptidase S33 family.</text>
</comment>
<feature type="domain" description="AB hydrolase-1" evidence="4">
    <location>
        <begin position="55"/>
        <end position="292"/>
    </location>
</feature>
<accession>A0ABT6FP57</accession>
<evidence type="ECO:0000256" key="1">
    <source>
        <dbReference type="ARBA" id="ARBA00010088"/>
    </source>
</evidence>
<evidence type="ECO:0000259" key="4">
    <source>
        <dbReference type="Pfam" id="PF00561"/>
    </source>
</evidence>
<dbReference type="RefSeq" id="WP_277898778.1">
    <property type="nucleotide sequence ID" value="NZ_JAPMUA010000001.1"/>
</dbReference>
<feature type="chain" id="PRO_5046155130" evidence="3">
    <location>
        <begin position="24"/>
        <end position="308"/>
    </location>
</feature>
<protein>
    <submittedName>
        <fullName evidence="5">Alpha/beta fold hydrolase</fullName>
    </submittedName>
</protein>
<sequence length="308" mass="33925">MKHTFFIAIAFLVLIVTALPAQNGIDPVKEAQNYITTTSGVRLYVKKAGKGPVCIFVHGGPGAWSKSFEDLGGNKLEEQLSMIYLDQRGCGRSGNPADNDYSLDSMVDDIEQVRQNLGTEKVYILSHSFGGILAVNYAAKYPQHVKGLILANSTLNLLYSVNGQTDYINSLLGTNFTASGPEDVFPTFIEATKQLNEEGLGYKRLSDIEENVKKVDSVDLTSPSTYQFAQNALRIDAYLKDYTTITPNISCPVLIITGKKDHAIGVDHYKAFKFPNQEVVSINGGHILYFENNKAFVDAIFSFVDKTQ</sequence>
<dbReference type="PANTHER" id="PTHR43798:SF33">
    <property type="entry name" value="HYDROLASE, PUTATIVE (AFU_ORTHOLOGUE AFUA_2G14860)-RELATED"/>
    <property type="match status" value="1"/>
</dbReference>
<evidence type="ECO:0000256" key="2">
    <source>
        <dbReference type="ARBA" id="ARBA00022801"/>
    </source>
</evidence>